<dbReference type="AlphaFoldDB" id="A0A5C8V4U6"/>
<dbReference type="Proteomes" id="UP000321456">
    <property type="component" value="Unassembled WGS sequence"/>
</dbReference>
<protein>
    <submittedName>
        <fullName evidence="1">DUF2851 family protein</fullName>
    </submittedName>
</protein>
<comment type="caution">
    <text evidence="1">The sequence shown here is derived from an EMBL/GenBank/DDBJ whole genome shotgun (WGS) entry which is preliminary data.</text>
</comment>
<dbReference type="RefSeq" id="WP_147740566.1">
    <property type="nucleotide sequence ID" value="NZ_VRUR01000001.1"/>
</dbReference>
<dbReference type="Pfam" id="PF11013">
    <property type="entry name" value="DUF2851"/>
    <property type="match status" value="1"/>
</dbReference>
<gene>
    <name evidence="1" type="ORF">FVB32_00155</name>
</gene>
<dbReference type="EMBL" id="VRUR01000001">
    <property type="protein sequence ID" value="TXN36732.1"/>
    <property type="molecule type" value="Genomic_DNA"/>
</dbReference>
<organism evidence="1 2">
    <name type="scientific">Flagellimonas hymeniacidonis</name>
    <dbReference type="NCBI Taxonomy" id="2603628"/>
    <lineage>
        <taxon>Bacteria</taxon>
        <taxon>Pseudomonadati</taxon>
        <taxon>Bacteroidota</taxon>
        <taxon>Flavobacteriia</taxon>
        <taxon>Flavobacteriales</taxon>
        <taxon>Flavobacteriaceae</taxon>
        <taxon>Flagellimonas</taxon>
    </lineage>
</organism>
<keyword evidence="2" id="KW-1185">Reference proteome</keyword>
<proteinExistence type="predicted"/>
<accession>A0A5C8V4U6</accession>
<sequence length="428" mass="49566">MKEDLLHFIWRCDKLQGQPLTTTTSESIVIKNPGTLNKYAGPDFFNASVEVGGQLWAGNVEMHLKSSDWYAHHHETDSNYDNVILHVVWEDDVSVFRKDGSKIPTLALKSVIPLDLLDAYRQLLENTKSNFINCEKDFKTFDSFLVENWLHRLYVERLEQKSNLIYELLDESNNDWEGVLFTLLIKSFGSKINGTFFLDRAKQLNFSIIRKTANNPDQLESVLFGFFGLLGQEECSDVYYLRLKKEYQYLTKKFELSPCIGKPGFFGLRPANFPTIRLSQLSNLYAKQQDFFSRLMESKTLENLYSIFEIRASSYWEDHFTFGKVSRKSTKKLSKSFIDLLIINTIIPIKFCYSKYTGTDETDQLISLVSQIKKEENTIISGFRTIGSKTKNALESQAKLELYNNYCSKNKCLQCTLGTHLLNRNTYF</sequence>
<evidence type="ECO:0000313" key="2">
    <source>
        <dbReference type="Proteomes" id="UP000321456"/>
    </source>
</evidence>
<name>A0A5C8V4U6_9FLAO</name>
<evidence type="ECO:0000313" key="1">
    <source>
        <dbReference type="EMBL" id="TXN36732.1"/>
    </source>
</evidence>
<reference evidence="1 2" key="1">
    <citation type="submission" date="2019-08" db="EMBL/GenBank/DDBJ databases">
        <title>Professor.</title>
        <authorList>
            <person name="Park J.S."/>
        </authorList>
    </citation>
    <scope>NUCLEOTIDE SEQUENCE [LARGE SCALE GENOMIC DNA]</scope>
    <source>
        <strain evidence="1 2">176CP5-101</strain>
    </source>
</reference>
<dbReference type="InterPro" id="IPR021272">
    <property type="entry name" value="DUF2851"/>
</dbReference>